<evidence type="ECO:0000256" key="1">
    <source>
        <dbReference type="SAM" id="MobiDB-lite"/>
    </source>
</evidence>
<sequence>MPSRVPGLPHLMPGDATGRPPGDGPRWAAGAFLTAMGPALTVLAAVAAAGALPATGLPGGTPAAATDNP</sequence>
<comment type="caution">
    <text evidence="3">The sequence shown here is derived from an EMBL/GenBank/DDBJ whole genome shotgun (WGS) entry which is preliminary data.</text>
</comment>
<reference evidence="3" key="1">
    <citation type="submission" date="2024-05" db="EMBL/GenBank/DDBJ databases">
        <title>Whole genome shotgun sequence of Streptomyces hygroscopicus NBRC 113678.</title>
        <authorList>
            <person name="Komaki H."/>
            <person name="Tamura T."/>
        </authorList>
    </citation>
    <scope>NUCLEOTIDE SEQUENCE</scope>
    <source>
        <strain evidence="3">N11-34</strain>
    </source>
</reference>
<accession>A0ABQ3TSF6</accession>
<keyword evidence="2" id="KW-0472">Membrane</keyword>
<dbReference type="RefSeq" id="WP_064458381.1">
    <property type="nucleotide sequence ID" value="NZ_BBON01000145.1"/>
</dbReference>
<evidence type="ECO:0000313" key="4">
    <source>
        <dbReference type="Proteomes" id="UP001054854"/>
    </source>
</evidence>
<protein>
    <submittedName>
        <fullName evidence="3">Uncharacterized protein</fullName>
    </submittedName>
</protein>
<feature type="region of interest" description="Disordered" evidence="1">
    <location>
        <begin position="1"/>
        <end position="26"/>
    </location>
</feature>
<evidence type="ECO:0000313" key="3">
    <source>
        <dbReference type="EMBL" id="GHJ26261.1"/>
    </source>
</evidence>
<dbReference type="Proteomes" id="UP001054854">
    <property type="component" value="Unassembled WGS sequence"/>
</dbReference>
<keyword evidence="2" id="KW-0812">Transmembrane</keyword>
<name>A0ABQ3TSF6_STRHY</name>
<gene>
    <name evidence="3" type="ORF">TPA0910_06940</name>
</gene>
<dbReference type="EMBL" id="BNEK01000002">
    <property type="protein sequence ID" value="GHJ26261.1"/>
    <property type="molecule type" value="Genomic_DNA"/>
</dbReference>
<proteinExistence type="predicted"/>
<keyword evidence="2" id="KW-1133">Transmembrane helix</keyword>
<feature type="transmembrane region" description="Helical" evidence="2">
    <location>
        <begin position="27"/>
        <end position="52"/>
    </location>
</feature>
<keyword evidence="4" id="KW-1185">Reference proteome</keyword>
<evidence type="ECO:0000256" key="2">
    <source>
        <dbReference type="SAM" id="Phobius"/>
    </source>
</evidence>
<organism evidence="3 4">
    <name type="scientific">Streptomyces hygroscopicus</name>
    <dbReference type="NCBI Taxonomy" id="1912"/>
    <lineage>
        <taxon>Bacteria</taxon>
        <taxon>Bacillati</taxon>
        <taxon>Actinomycetota</taxon>
        <taxon>Actinomycetes</taxon>
        <taxon>Kitasatosporales</taxon>
        <taxon>Streptomycetaceae</taxon>
        <taxon>Streptomyces</taxon>
        <taxon>Streptomyces violaceusniger group</taxon>
    </lineage>
</organism>